<evidence type="ECO:0000256" key="3">
    <source>
        <dbReference type="ARBA" id="ARBA00023015"/>
    </source>
</evidence>
<keyword evidence="3" id="KW-0805">Transcription regulation</keyword>
<keyword evidence="4" id="KW-0804">Transcription</keyword>
<feature type="compositionally biased region" description="Polar residues" evidence="6">
    <location>
        <begin position="329"/>
        <end position="354"/>
    </location>
</feature>
<feature type="compositionally biased region" description="Low complexity" evidence="6">
    <location>
        <begin position="436"/>
        <end position="447"/>
    </location>
</feature>
<comment type="subcellular location">
    <subcellularLocation>
        <location evidence="1">Nucleus</location>
    </subcellularLocation>
</comment>
<protein>
    <recommendedName>
        <fullName evidence="7">Velvet domain-containing protein</fullName>
    </recommendedName>
</protein>
<feature type="compositionally biased region" description="Polar residues" evidence="6">
    <location>
        <begin position="171"/>
        <end position="180"/>
    </location>
</feature>
<evidence type="ECO:0000256" key="4">
    <source>
        <dbReference type="ARBA" id="ARBA00023163"/>
    </source>
</evidence>
<evidence type="ECO:0000256" key="5">
    <source>
        <dbReference type="ARBA" id="ARBA00023242"/>
    </source>
</evidence>
<dbReference type="AlphaFoldDB" id="A0A1Z5TL22"/>
<dbReference type="STRING" id="1157616.A0A1Z5TL22"/>
<dbReference type="InterPro" id="IPR021740">
    <property type="entry name" value="Velvet"/>
</dbReference>
<gene>
    <name evidence="8" type="ORF">BTJ68_03290</name>
</gene>
<dbReference type="EMBL" id="MUNK01000028">
    <property type="protein sequence ID" value="OTA36688.1"/>
    <property type="molecule type" value="Genomic_DNA"/>
</dbReference>
<feature type="region of interest" description="Disordered" evidence="6">
    <location>
        <begin position="413"/>
        <end position="506"/>
    </location>
</feature>
<feature type="region of interest" description="Disordered" evidence="6">
    <location>
        <begin position="329"/>
        <end position="365"/>
    </location>
</feature>
<dbReference type="GO" id="GO:0005634">
    <property type="term" value="C:nucleus"/>
    <property type="evidence" value="ECO:0007669"/>
    <property type="project" value="UniProtKB-SubCell"/>
</dbReference>
<feature type="region of interest" description="Disordered" evidence="6">
    <location>
        <begin position="167"/>
        <end position="203"/>
    </location>
</feature>
<dbReference type="VEuPathDB" id="FungiDB:BTJ68_03290"/>
<keyword evidence="5" id="KW-0539">Nucleus</keyword>
<keyword evidence="9" id="KW-1185">Reference proteome</keyword>
<evidence type="ECO:0000256" key="2">
    <source>
        <dbReference type="ARBA" id="ARBA00022969"/>
    </source>
</evidence>
<feature type="compositionally biased region" description="Polar residues" evidence="6">
    <location>
        <begin position="448"/>
        <end position="470"/>
    </location>
</feature>
<evidence type="ECO:0000313" key="9">
    <source>
        <dbReference type="Proteomes" id="UP000194280"/>
    </source>
</evidence>
<dbReference type="InParanoid" id="A0A1Z5TL22"/>
<name>A0A1Z5TL22_HORWE</name>
<evidence type="ECO:0000259" key="7">
    <source>
        <dbReference type="PROSITE" id="PS51821"/>
    </source>
</evidence>
<keyword evidence="2" id="KW-0749">Sporulation</keyword>
<reference evidence="8 9" key="1">
    <citation type="submission" date="2017-01" db="EMBL/GenBank/DDBJ databases">
        <title>The recent genome duplication of the halophilic yeast Hortaea werneckii: insights from long-read sequencing.</title>
        <authorList>
            <person name="Sinha S."/>
            <person name="Flibotte S."/>
            <person name="Neira M."/>
            <person name="Lenassi M."/>
            <person name="Gostincar C."/>
            <person name="Stajich J.E."/>
            <person name="Nislow C.E."/>
        </authorList>
    </citation>
    <scope>NUCLEOTIDE SEQUENCE [LARGE SCALE GENOMIC DNA]</scope>
    <source>
        <strain evidence="8 9">EXF-2000</strain>
    </source>
</reference>
<evidence type="ECO:0000256" key="6">
    <source>
        <dbReference type="SAM" id="MobiDB-lite"/>
    </source>
</evidence>
<dbReference type="Gene3D" id="2.60.40.3960">
    <property type="entry name" value="Velvet domain"/>
    <property type="match status" value="1"/>
</dbReference>
<comment type="caution">
    <text evidence="8">The sequence shown here is derived from an EMBL/GenBank/DDBJ whole genome shotgun (WGS) entry which is preliminary data.</text>
</comment>
<proteinExistence type="predicted"/>
<dbReference type="PROSITE" id="PS51821">
    <property type="entry name" value="VELVET"/>
    <property type="match status" value="1"/>
</dbReference>
<dbReference type="Pfam" id="PF11754">
    <property type="entry name" value="Velvet"/>
    <property type="match status" value="1"/>
</dbReference>
<dbReference type="Proteomes" id="UP000194280">
    <property type="component" value="Unassembled WGS sequence"/>
</dbReference>
<feature type="region of interest" description="Disordered" evidence="6">
    <location>
        <begin position="1"/>
        <end position="26"/>
    </location>
</feature>
<feature type="domain" description="Velvet" evidence="7">
    <location>
        <begin position="7"/>
        <end position="165"/>
    </location>
</feature>
<dbReference type="PANTHER" id="PTHR33572:SF18">
    <property type="entry name" value="SPORE DEVELOPMENT REGULATOR VOSA"/>
    <property type="match status" value="1"/>
</dbReference>
<evidence type="ECO:0000313" key="8">
    <source>
        <dbReference type="EMBL" id="OTA36688.1"/>
    </source>
</evidence>
<accession>A0A1Z5TL22</accession>
<evidence type="ECO:0000256" key="1">
    <source>
        <dbReference type="ARBA" id="ARBA00004123"/>
    </source>
</evidence>
<dbReference type="PANTHER" id="PTHR33572">
    <property type="entry name" value="SPORE DEVELOPMENT REGULATOR VOSA"/>
    <property type="match status" value="1"/>
</dbReference>
<organism evidence="8 9">
    <name type="scientific">Hortaea werneckii EXF-2000</name>
    <dbReference type="NCBI Taxonomy" id="1157616"/>
    <lineage>
        <taxon>Eukaryota</taxon>
        <taxon>Fungi</taxon>
        <taxon>Dikarya</taxon>
        <taxon>Ascomycota</taxon>
        <taxon>Pezizomycotina</taxon>
        <taxon>Dothideomycetes</taxon>
        <taxon>Dothideomycetidae</taxon>
        <taxon>Mycosphaerellales</taxon>
        <taxon>Teratosphaeriaceae</taxon>
        <taxon>Hortaea</taxon>
    </lineage>
</organism>
<dbReference type="InterPro" id="IPR037525">
    <property type="entry name" value="Velvet_dom"/>
</dbReference>
<dbReference type="InterPro" id="IPR038491">
    <property type="entry name" value="Velvet_dom_sf"/>
</dbReference>
<dbReference type="GO" id="GO:0030435">
    <property type="term" value="P:sporulation resulting in formation of a cellular spore"/>
    <property type="evidence" value="ECO:0007669"/>
    <property type="project" value="UniProtKB-KW"/>
</dbReference>
<dbReference type="OrthoDB" id="5599552at2759"/>
<sequence length="506" mass="54561">MSMPFIGPPQRQGEPPVLTKPQTNRSPPIVQITVQSMTLDKDESWLVSPFLFMMVTLLEGSTGETPVQGAPIVGQSSSSLHRLKDITNKDGGFFVFGDISIKVLGIHRLRFNLFNADHKDGGVTYITHIDSEPFHVVNNKEFAGLTESSHLSRTFSDQGVRLRLRKEPRQLGQSSASKRNFNAIEESSPPEARPVHSGPNSQYVYATPSIKRQRSENEFGSPPYMRAHDSSLPQYGATNISPVDRSWYNQGQGAQHLMPSYGMPVSDPSSGYEFHGSSQAAGIASFPRSFPQAQMPSTTGYSHEMAMGRIGTMNTAGGQMNADYETPATAQYGSRSNASGSLHTPTHSTGSTGQHGVLPANAGSEGHTSELVYMGMASEPNYGVRPVSARSGYSALPPTAMPAQSNQSYYTPHLQQSPMFSDPDRVAHSGLQQAYPSHPSIPSPAHSELNNTMLNSSFPGQATSTGSVTPHASGMHLMGSGGLAEPSEMPQQQPLYASLQHHKSYG</sequence>